<dbReference type="EMBL" id="CP016428">
    <property type="protein sequence ID" value="ANW03794.1"/>
    <property type="molecule type" value="Genomic_DNA"/>
</dbReference>
<reference evidence="2 3" key="1">
    <citation type="submission" date="2016-07" db="EMBL/GenBank/DDBJ databases">
        <title>Complete genome sequence of Bradyrhizobium icense LMTR 13T, a potential inoculant strain isolated from lima bean (Phaseolus lunatus) in Peru.</title>
        <authorList>
            <person name="Ormeno-Orrillo E."/>
            <person name="Duran D."/>
            <person name="Rogel M.A."/>
            <person name="Rey L."/>
            <person name="Imperial J."/>
            <person name="Ruiz-Argueso T."/>
            <person name="Martinez-Romero E."/>
        </authorList>
    </citation>
    <scope>NUCLEOTIDE SEQUENCE [LARGE SCALE GENOMIC DNA]</scope>
    <source>
        <strain evidence="2 3">LMTR 13</strain>
    </source>
</reference>
<dbReference type="AlphaFoldDB" id="A0A1B1ULY0"/>
<protein>
    <submittedName>
        <fullName evidence="2">Uncharacterized protein</fullName>
    </submittedName>
</protein>
<evidence type="ECO:0000256" key="1">
    <source>
        <dbReference type="SAM" id="MobiDB-lite"/>
    </source>
</evidence>
<dbReference type="SUPFAM" id="SSF55166">
    <property type="entry name" value="Hedgehog/DD-peptidase"/>
    <property type="match status" value="1"/>
</dbReference>
<feature type="compositionally biased region" description="Low complexity" evidence="1">
    <location>
        <begin position="107"/>
        <end position="121"/>
    </location>
</feature>
<dbReference type="InterPro" id="IPR009045">
    <property type="entry name" value="Zn_M74/Hedgehog-like"/>
</dbReference>
<gene>
    <name evidence="2" type="ORF">LMTR13_30285</name>
</gene>
<sequence>MATTAQRRINVLLGLALASWILVCLAGFDSASTERVSASVVSASIKNADASIENADAPSIVERQEPSLIATAEPTRTPPVIALASAAIDAIDVPIPTASVIEKAPDAAKTPDTTKAPDTTAGLEEPKPVVVAALTDPAEILPPEVSSAEIATTITPDSAPDNAAQTVRTIEINEECLVAEPCIDRYLWALYERAPKIDAIKVHERRKVTVKRKGKTVTVTKTFTRRVDEDFTWKDPKAAERAGMTMMDYVIGGMDKSFKLKLFHMLHAAEQAGLSPGITSAFRDDYRQSIASGLKAASDRSYHGGSLRGGYGRGLAADVVSVKGASRAQRWVSTEKFWKWIDEHGKEFGIGRPYLDRDPPHVGPIDGKEYASRRGGTKTPDVQASAKKRVRVTARHDHKRHDHKVAKQAKTTKQAKTAKLSKGRTM</sequence>
<feature type="region of interest" description="Disordered" evidence="1">
    <location>
        <begin position="366"/>
        <end position="426"/>
    </location>
</feature>
<feature type="compositionally biased region" description="Basic residues" evidence="1">
    <location>
        <begin position="386"/>
        <end position="407"/>
    </location>
</feature>
<evidence type="ECO:0000313" key="2">
    <source>
        <dbReference type="EMBL" id="ANW03794.1"/>
    </source>
</evidence>
<dbReference type="Gene3D" id="3.30.1380.10">
    <property type="match status" value="1"/>
</dbReference>
<keyword evidence="3" id="KW-1185">Reference proteome</keyword>
<proteinExistence type="predicted"/>
<feature type="compositionally biased region" description="Low complexity" evidence="1">
    <location>
        <begin position="408"/>
        <end position="418"/>
    </location>
</feature>
<evidence type="ECO:0000313" key="3">
    <source>
        <dbReference type="Proteomes" id="UP000092839"/>
    </source>
</evidence>
<accession>A0A1B1ULY0</accession>
<feature type="region of interest" description="Disordered" evidence="1">
    <location>
        <begin position="104"/>
        <end position="123"/>
    </location>
</feature>
<name>A0A1B1ULY0_9BRAD</name>
<dbReference type="Proteomes" id="UP000092839">
    <property type="component" value="Chromosome"/>
</dbReference>
<dbReference type="KEGG" id="bic:LMTR13_30285"/>
<organism evidence="2 3">
    <name type="scientific">Bradyrhizobium icense</name>
    <dbReference type="NCBI Taxonomy" id="1274631"/>
    <lineage>
        <taxon>Bacteria</taxon>
        <taxon>Pseudomonadati</taxon>
        <taxon>Pseudomonadota</taxon>
        <taxon>Alphaproteobacteria</taxon>
        <taxon>Hyphomicrobiales</taxon>
        <taxon>Nitrobacteraceae</taxon>
        <taxon>Bradyrhizobium</taxon>
    </lineage>
</organism>